<keyword evidence="1" id="KW-0472">Membrane</keyword>
<gene>
    <name evidence="2" type="ORF">S12H4_01657</name>
</gene>
<accession>X1RIY9</accession>
<comment type="caution">
    <text evidence="2">The sequence shown here is derived from an EMBL/GenBank/DDBJ whole genome shotgun (WGS) entry which is preliminary data.</text>
</comment>
<evidence type="ECO:0000256" key="1">
    <source>
        <dbReference type="SAM" id="Phobius"/>
    </source>
</evidence>
<sequence length="192" mass="21795">MWEASDMIKRKGAVTLMGMIIISVCGWVAIVVFVIQPNIWVGSALSLVGGAAIGGVVAYLIRRWWFNKKMVVGGNFGSNENMIEGEMSDADFRQAVVKRMQDRVKKESEEGTNYGNDGYITVYREKRNHWGVPYELAVIRYFAVRPLPDNQFELIDYSVNAIGKHVVVEGERLPPNLRKFLGLDEFLYRDTL</sequence>
<reference evidence="2" key="1">
    <citation type="journal article" date="2014" name="Front. Microbiol.">
        <title>High frequency of phylogenetically diverse reductive dehalogenase-homologous genes in deep subseafloor sedimentary metagenomes.</title>
        <authorList>
            <person name="Kawai M."/>
            <person name="Futagami T."/>
            <person name="Toyoda A."/>
            <person name="Takaki Y."/>
            <person name="Nishi S."/>
            <person name="Hori S."/>
            <person name="Arai W."/>
            <person name="Tsubouchi T."/>
            <person name="Morono Y."/>
            <person name="Uchiyama I."/>
            <person name="Ito T."/>
            <person name="Fujiyama A."/>
            <person name="Inagaki F."/>
            <person name="Takami H."/>
        </authorList>
    </citation>
    <scope>NUCLEOTIDE SEQUENCE</scope>
    <source>
        <strain evidence="2">Expedition CK06-06</strain>
    </source>
</reference>
<protein>
    <submittedName>
        <fullName evidence="2">Uncharacterized protein</fullName>
    </submittedName>
</protein>
<keyword evidence="1" id="KW-1133">Transmembrane helix</keyword>
<keyword evidence="1" id="KW-0812">Transmembrane</keyword>
<dbReference type="AlphaFoldDB" id="X1RIY9"/>
<proteinExistence type="predicted"/>
<name>X1RIY9_9ZZZZ</name>
<feature type="non-terminal residue" evidence="2">
    <location>
        <position position="192"/>
    </location>
</feature>
<evidence type="ECO:0000313" key="2">
    <source>
        <dbReference type="EMBL" id="GAI63125.1"/>
    </source>
</evidence>
<feature type="transmembrane region" description="Helical" evidence="1">
    <location>
        <begin position="39"/>
        <end position="61"/>
    </location>
</feature>
<dbReference type="EMBL" id="BARW01000349">
    <property type="protein sequence ID" value="GAI63125.1"/>
    <property type="molecule type" value="Genomic_DNA"/>
</dbReference>
<organism evidence="2">
    <name type="scientific">marine sediment metagenome</name>
    <dbReference type="NCBI Taxonomy" id="412755"/>
    <lineage>
        <taxon>unclassified sequences</taxon>
        <taxon>metagenomes</taxon>
        <taxon>ecological metagenomes</taxon>
    </lineage>
</organism>
<feature type="transmembrane region" description="Helical" evidence="1">
    <location>
        <begin position="12"/>
        <end position="33"/>
    </location>
</feature>